<dbReference type="PROSITE" id="PS50166">
    <property type="entry name" value="IMPORTIN_B_NT"/>
    <property type="match status" value="1"/>
</dbReference>
<sequence length="90" mass="9810">MDATATAVLSAFSVVLGQQEGDRRLAEQNLTALEVLETYPVILANMIADEQVAVAMRQLAGVTLKRYVLSHWSRSDSSNFAPPETTEEVS</sequence>
<dbReference type="GO" id="GO:0031267">
    <property type="term" value="F:small GTPase binding"/>
    <property type="evidence" value="ECO:0007669"/>
    <property type="project" value="InterPro"/>
</dbReference>
<evidence type="ECO:0000313" key="2">
    <source>
        <dbReference type="EMBL" id="VDP94985.1"/>
    </source>
</evidence>
<name>A0A183BEP5_9TREM</name>
<dbReference type="GO" id="GO:0006886">
    <property type="term" value="P:intracellular protein transport"/>
    <property type="evidence" value="ECO:0007669"/>
    <property type="project" value="InterPro"/>
</dbReference>
<reference evidence="2 3" key="2">
    <citation type="submission" date="2018-11" db="EMBL/GenBank/DDBJ databases">
        <authorList>
            <consortium name="Pathogen Informatics"/>
        </authorList>
    </citation>
    <scope>NUCLEOTIDE SEQUENCE [LARGE SCALE GENOMIC DNA]</scope>
    <source>
        <strain evidence="2 3">Egypt</strain>
    </source>
</reference>
<dbReference type="OrthoDB" id="431626at2759"/>
<evidence type="ECO:0000259" key="1">
    <source>
        <dbReference type="PROSITE" id="PS50166"/>
    </source>
</evidence>
<dbReference type="SUPFAM" id="SSF48371">
    <property type="entry name" value="ARM repeat"/>
    <property type="match status" value="1"/>
</dbReference>
<dbReference type="Pfam" id="PF03810">
    <property type="entry name" value="IBN_N"/>
    <property type="match status" value="1"/>
</dbReference>
<evidence type="ECO:0000313" key="3">
    <source>
        <dbReference type="Proteomes" id="UP000272942"/>
    </source>
</evidence>
<organism evidence="4">
    <name type="scientific">Echinostoma caproni</name>
    <dbReference type="NCBI Taxonomy" id="27848"/>
    <lineage>
        <taxon>Eukaryota</taxon>
        <taxon>Metazoa</taxon>
        <taxon>Spiralia</taxon>
        <taxon>Lophotrochozoa</taxon>
        <taxon>Platyhelminthes</taxon>
        <taxon>Trematoda</taxon>
        <taxon>Digenea</taxon>
        <taxon>Plagiorchiida</taxon>
        <taxon>Echinostomata</taxon>
        <taxon>Echinostomatoidea</taxon>
        <taxon>Echinostomatidae</taxon>
        <taxon>Echinostoma</taxon>
    </lineage>
</organism>
<gene>
    <name evidence="2" type="ORF">ECPE_LOCUS17680</name>
</gene>
<proteinExistence type="predicted"/>
<dbReference type="Proteomes" id="UP000272942">
    <property type="component" value="Unassembled WGS sequence"/>
</dbReference>
<dbReference type="Gene3D" id="1.25.10.10">
    <property type="entry name" value="Leucine-rich Repeat Variant"/>
    <property type="match status" value="1"/>
</dbReference>
<dbReference type="EMBL" id="UZAN01070827">
    <property type="protein sequence ID" value="VDP94985.1"/>
    <property type="molecule type" value="Genomic_DNA"/>
</dbReference>
<reference evidence="4" key="1">
    <citation type="submission" date="2016-06" db="UniProtKB">
        <authorList>
            <consortium name="WormBaseParasite"/>
        </authorList>
    </citation>
    <scope>IDENTIFICATION</scope>
</reference>
<feature type="domain" description="Importin N-terminal" evidence="1">
    <location>
        <begin position="26"/>
        <end position="90"/>
    </location>
</feature>
<accession>A0A183BEP5</accession>
<dbReference type="InterPro" id="IPR016024">
    <property type="entry name" value="ARM-type_fold"/>
</dbReference>
<keyword evidence="3" id="KW-1185">Reference proteome</keyword>
<protein>
    <submittedName>
        <fullName evidence="4">Importin N-terminal domain-containing protein</fullName>
    </submittedName>
</protein>
<dbReference type="WBParaSite" id="ECPE_0001772501-mRNA-1">
    <property type="protein sequence ID" value="ECPE_0001772501-mRNA-1"/>
    <property type="gene ID" value="ECPE_0001772501"/>
</dbReference>
<dbReference type="InterPro" id="IPR011989">
    <property type="entry name" value="ARM-like"/>
</dbReference>
<evidence type="ECO:0000313" key="4">
    <source>
        <dbReference type="WBParaSite" id="ECPE_0001772501-mRNA-1"/>
    </source>
</evidence>
<dbReference type="InterPro" id="IPR001494">
    <property type="entry name" value="Importin-beta_N"/>
</dbReference>
<dbReference type="AlphaFoldDB" id="A0A183BEP5"/>